<dbReference type="NCBIfam" id="TIGR00696">
    <property type="entry name" value="wecG_tagA_cpsF"/>
    <property type="match status" value="1"/>
</dbReference>
<evidence type="ECO:0000256" key="3">
    <source>
        <dbReference type="SAM" id="MobiDB-lite"/>
    </source>
</evidence>
<dbReference type="PANTHER" id="PTHR34136:SF1">
    <property type="entry name" value="UDP-N-ACETYL-D-MANNOSAMINURONIC ACID TRANSFERASE"/>
    <property type="match status" value="1"/>
</dbReference>
<accession>A0A5B8TZW4</accession>
<gene>
    <name evidence="4" type="ORF">FSW04_00870</name>
</gene>
<dbReference type="PANTHER" id="PTHR34136">
    <property type="match status" value="1"/>
</dbReference>
<keyword evidence="5" id="KW-1185">Reference proteome</keyword>
<dbReference type="AlphaFoldDB" id="A0A5B8TZW4"/>
<name>A0A5B8TZW4_9ACTN</name>
<dbReference type="Proteomes" id="UP000321805">
    <property type="component" value="Chromosome"/>
</dbReference>
<dbReference type="Pfam" id="PF03808">
    <property type="entry name" value="Glyco_tran_WecG"/>
    <property type="match status" value="1"/>
</dbReference>
<dbReference type="KEGG" id="bsol:FSW04_00870"/>
<dbReference type="InterPro" id="IPR004629">
    <property type="entry name" value="WecG_TagA_CpsF"/>
</dbReference>
<organism evidence="4 5">
    <name type="scientific">Baekduia soli</name>
    <dbReference type="NCBI Taxonomy" id="496014"/>
    <lineage>
        <taxon>Bacteria</taxon>
        <taxon>Bacillati</taxon>
        <taxon>Actinomycetota</taxon>
        <taxon>Thermoleophilia</taxon>
        <taxon>Solirubrobacterales</taxon>
        <taxon>Baekduiaceae</taxon>
        <taxon>Baekduia</taxon>
    </lineage>
</organism>
<proteinExistence type="predicted"/>
<dbReference type="CDD" id="cd06533">
    <property type="entry name" value="Glyco_transf_WecG_TagA"/>
    <property type="match status" value="1"/>
</dbReference>
<dbReference type="OrthoDB" id="9771846at2"/>
<dbReference type="GO" id="GO:0016758">
    <property type="term" value="F:hexosyltransferase activity"/>
    <property type="evidence" value="ECO:0007669"/>
    <property type="project" value="TreeGrafter"/>
</dbReference>
<dbReference type="RefSeq" id="WP_146915287.1">
    <property type="nucleotide sequence ID" value="NZ_CP042430.1"/>
</dbReference>
<evidence type="ECO:0000313" key="5">
    <source>
        <dbReference type="Proteomes" id="UP000321805"/>
    </source>
</evidence>
<reference evidence="4 5" key="1">
    <citation type="journal article" date="2018" name="J. Microbiol.">
        <title>Baekduia soli gen. nov., sp. nov., a novel bacterium isolated from the soil of Baekdu Mountain and proposal of a novel family name, Baekduiaceae fam. nov.</title>
        <authorList>
            <person name="An D.S."/>
            <person name="Siddiqi M.Z."/>
            <person name="Kim K.H."/>
            <person name="Yu H.S."/>
            <person name="Im W.T."/>
        </authorList>
    </citation>
    <scope>NUCLEOTIDE SEQUENCE [LARGE SCALE GENOMIC DNA]</scope>
    <source>
        <strain evidence="4 5">BR7-21</strain>
    </source>
</reference>
<evidence type="ECO:0000256" key="2">
    <source>
        <dbReference type="ARBA" id="ARBA00022679"/>
    </source>
</evidence>
<evidence type="ECO:0000256" key="1">
    <source>
        <dbReference type="ARBA" id="ARBA00022676"/>
    </source>
</evidence>
<dbReference type="EMBL" id="CP042430">
    <property type="protein sequence ID" value="QEC46268.1"/>
    <property type="molecule type" value="Genomic_DNA"/>
</dbReference>
<protein>
    <submittedName>
        <fullName evidence="4">WecB/TagA/CpsF family glycosyltransferase</fullName>
    </submittedName>
</protein>
<sequence length="283" mass="31120">MPFSSPAPTDRTGAAAGAAELAVPPPTTSVLGVPLALTDYERTMDWMDAAVETARKGYICVAATHTVVACQDDPELAAAVHGAALVVPDGQPVVWAMNALGHDLPSRVYGPDLMARYCERSAQTGRRMFLYGGRNQGALVQLALNLRRRFPGVQIVGGYSPPFRTLSDEERKAVVAEINHARPDVVWVGIGVPKQEKWMATMHEHLDAPVLVGVGAAFDFHAGLVPQAPSWMQGAGLEWLYRLAQEPRRLWRRYLTYNPRFVLGFARQYARHRRALRRDGGAR</sequence>
<feature type="region of interest" description="Disordered" evidence="3">
    <location>
        <begin position="1"/>
        <end position="21"/>
    </location>
</feature>
<keyword evidence="1" id="KW-0328">Glycosyltransferase</keyword>
<evidence type="ECO:0000313" key="4">
    <source>
        <dbReference type="EMBL" id="QEC46268.1"/>
    </source>
</evidence>
<keyword evidence="2 4" id="KW-0808">Transferase</keyword>